<sequence length="127" mass="14737">MKSKRIFTSFAMEDKMLRDFLIGQRNNNHSSIDFTDMSVKQPWDSSWKTNCRSRIKGCDGMIIIFTRNTKNADGQLWEIKCALDEGIPVLAIWGYSSDKGISRPIELRNTVIKDWTWDNISNWVMGL</sequence>
<reference evidence="2 3" key="1">
    <citation type="submission" date="2021-03" db="EMBL/GenBank/DDBJ databases">
        <title>Enterococcal diversity collection.</title>
        <authorList>
            <person name="Gilmore M.S."/>
            <person name="Schwartzman J."/>
            <person name="Van Tyne D."/>
            <person name="Martin M."/>
            <person name="Earl A.M."/>
            <person name="Manson A.L."/>
            <person name="Straub T."/>
            <person name="Salamzade R."/>
            <person name="Saavedra J."/>
            <person name="Lebreton F."/>
            <person name="Prichula J."/>
            <person name="Schaufler K."/>
            <person name="Gaca A."/>
            <person name="Sgardioli B."/>
            <person name="Wagenaar J."/>
            <person name="Strong T."/>
        </authorList>
    </citation>
    <scope>NUCLEOTIDE SEQUENCE [LARGE SCALE GENOMIC DNA]</scope>
    <source>
        <strain evidence="2 3">MJM12</strain>
    </source>
</reference>
<keyword evidence="3" id="KW-1185">Reference proteome</keyword>
<organism evidence="2 3">
    <name type="scientific">Candidatus Enterococcus myersii</name>
    <dbReference type="NCBI Taxonomy" id="2815322"/>
    <lineage>
        <taxon>Bacteria</taxon>
        <taxon>Bacillati</taxon>
        <taxon>Bacillota</taxon>
        <taxon>Bacilli</taxon>
        <taxon>Lactobacillales</taxon>
        <taxon>Enterococcaceae</taxon>
        <taxon>Enterococcus</taxon>
    </lineage>
</organism>
<evidence type="ECO:0000313" key="2">
    <source>
        <dbReference type="EMBL" id="MBO0449657.1"/>
    </source>
</evidence>
<comment type="caution">
    <text evidence="2">The sequence shown here is derived from an EMBL/GenBank/DDBJ whole genome shotgun (WGS) entry which is preliminary data.</text>
</comment>
<proteinExistence type="predicted"/>
<evidence type="ECO:0000313" key="3">
    <source>
        <dbReference type="Proteomes" id="UP000664256"/>
    </source>
</evidence>
<dbReference type="SUPFAM" id="SSF52206">
    <property type="entry name" value="Hypothetical protein MTH538"/>
    <property type="match status" value="1"/>
</dbReference>
<evidence type="ECO:0000259" key="1">
    <source>
        <dbReference type="Pfam" id="PF08937"/>
    </source>
</evidence>
<protein>
    <recommendedName>
        <fullName evidence="1">Thoeris protein ThsB TIR-like domain-containing protein</fullName>
    </recommendedName>
</protein>
<feature type="domain" description="Thoeris protein ThsB TIR-like" evidence="1">
    <location>
        <begin position="7"/>
        <end position="93"/>
    </location>
</feature>
<dbReference type="RefSeq" id="WP_169042724.1">
    <property type="nucleotide sequence ID" value="NZ_JAFLVT010000010.1"/>
</dbReference>
<dbReference type="Gene3D" id="3.40.50.11200">
    <property type="match status" value="1"/>
</dbReference>
<dbReference type="EMBL" id="JAFLVT010000010">
    <property type="protein sequence ID" value="MBO0449657.1"/>
    <property type="molecule type" value="Genomic_DNA"/>
</dbReference>
<dbReference type="Proteomes" id="UP000664256">
    <property type="component" value="Unassembled WGS sequence"/>
</dbReference>
<dbReference type="InterPro" id="IPR015032">
    <property type="entry name" value="ThsB__TIR-like_domain"/>
</dbReference>
<gene>
    <name evidence="2" type="ORF">JZO76_08910</name>
</gene>
<dbReference type="Pfam" id="PF08937">
    <property type="entry name" value="ThsB_TIR"/>
    <property type="match status" value="1"/>
</dbReference>
<accession>A0ABS3H9E5</accession>
<dbReference type="InterPro" id="IPR036490">
    <property type="entry name" value="ThsB_TIR-like_sf"/>
</dbReference>
<name>A0ABS3H9E5_9ENTE</name>